<evidence type="ECO:0000313" key="4">
    <source>
        <dbReference type="EMBL" id="KAF4132636.1"/>
    </source>
</evidence>
<evidence type="ECO:0000256" key="3">
    <source>
        <dbReference type="SAM" id="SignalP"/>
    </source>
</evidence>
<proteinExistence type="predicted"/>
<protein>
    <recommendedName>
        <fullName evidence="6">Secreted RxLR effector peptide protein</fullName>
    </recommendedName>
</protein>
<dbReference type="EMBL" id="JAACNO010002515">
    <property type="protein sequence ID" value="KAF4132636.1"/>
    <property type="molecule type" value="Genomic_DNA"/>
</dbReference>
<comment type="caution">
    <text evidence="4">The sequence shown here is derived from an EMBL/GenBank/DDBJ whole genome shotgun (WGS) entry which is preliminary data.</text>
</comment>
<dbReference type="AlphaFoldDB" id="A0A8S9TV12"/>
<feature type="compositionally biased region" description="Basic and acidic residues" evidence="1">
    <location>
        <begin position="49"/>
        <end position="59"/>
    </location>
</feature>
<accession>A0A8S9TV12</accession>
<feature type="transmembrane region" description="Helical" evidence="2">
    <location>
        <begin position="142"/>
        <end position="161"/>
    </location>
</feature>
<feature type="signal peptide" evidence="3">
    <location>
        <begin position="1"/>
        <end position="24"/>
    </location>
</feature>
<gene>
    <name evidence="4" type="ORF">GN958_ATG18165</name>
</gene>
<sequence>MRISFGIVLAAIVVVTSCLESIAAENVTDDVPTLKPAETSGHLKGTQAKTEKEPEEERAMTPAIDRLKSLLPKHLKSMDKKSFSDRVQASKAIRKVKSVLGTSGKKDSIKVTPEKVKELQTYARENPGKWEALTNYATLAEWAAVLGLNVIFVGLLFRAVAQG</sequence>
<feature type="region of interest" description="Disordered" evidence="1">
    <location>
        <begin position="32"/>
        <end position="63"/>
    </location>
</feature>
<keyword evidence="2" id="KW-0812">Transmembrane</keyword>
<reference evidence="4" key="1">
    <citation type="submission" date="2020-03" db="EMBL/GenBank/DDBJ databases">
        <title>Hybrid Assembly of Korean Phytophthora infestans isolates.</title>
        <authorList>
            <person name="Prokchorchik M."/>
            <person name="Lee Y."/>
            <person name="Seo J."/>
            <person name="Cho J.-H."/>
            <person name="Park Y.-E."/>
            <person name="Jang D.-C."/>
            <person name="Im J.-S."/>
            <person name="Choi J.-G."/>
            <person name="Park H.-J."/>
            <person name="Lee G.-B."/>
            <person name="Lee Y.-G."/>
            <person name="Hong S.-Y."/>
            <person name="Cho K."/>
            <person name="Sohn K.H."/>
        </authorList>
    </citation>
    <scope>NUCLEOTIDE SEQUENCE</scope>
    <source>
        <strain evidence="4">KR_2_A2</strain>
    </source>
</reference>
<keyword evidence="3" id="KW-0732">Signal</keyword>
<evidence type="ECO:0000256" key="1">
    <source>
        <dbReference type="SAM" id="MobiDB-lite"/>
    </source>
</evidence>
<dbReference type="Proteomes" id="UP000704712">
    <property type="component" value="Unassembled WGS sequence"/>
</dbReference>
<evidence type="ECO:0008006" key="6">
    <source>
        <dbReference type="Google" id="ProtNLM"/>
    </source>
</evidence>
<keyword evidence="2" id="KW-1133">Transmembrane helix</keyword>
<evidence type="ECO:0000313" key="5">
    <source>
        <dbReference type="Proteomes" id="UP000704712"/>
    </source>
</evidence>
<keyword evidence="2" id="KW-0472">Membrane</keyword>
<organism evidence="4 5">
    <name type="scientific">Phytophthora infestans</name>
    <name type="common">Potato late blight agent</name>
    <name type="synonym">Botrytis infestans</name>
    <dbReference type="NCBI Taxonomy" id="4787"/>
    <lineage>
        <taxon>Eukaryota</taxon>
        <taxon>Sar</taxon>
        <taxon>Stramenopiles</taxon>
        <taxon>Oomycota</taxon>
        <taxon>Peronosporomycetes</taxon>
        <taxon>Peronosporales</taxon>
        <taxon>Peronosporaceae</taxon>
        <taxon>Phytophthora</taxon>
    </lineage>
</organism>
<dbReference type="PROSITE" id="PS51257">
    <property type="entry name" value="PROKAR_LIPOPROTEIN"/>
    <property type="match status" value="1"/>
</dbReference>
<evidence type="ECO:0000256" key="2">
    <source>
        <dbReference type="SAM" id="Phobius"/>
    </source>
</evidence>
<name>A0A8S9TV12_PHYIN</name>
<feature type="chain" id="PRO_5035810795" description="Secreted RxLR effector peptide protein" evidence="3">
    <location>
        <begin position="25"/>
        <end position="163"/>
    </location>
</feature>